<evidence type="ECO:0000256" key="10">
    <source>
        <dbReference type="PIRSR" id="PIRSR500134-2"/>
    </source>
</evidence>
<feature type="binding site" evidence="11">
    <location>
        <position position="334"/>
    </location>
    <ligand>
        <name>NAD(+)</name>
        <dbReference type="ChEBI" id="CHEBI:57540"/>
    </ligand>
</feature>
<comment type="pathway">
    <text evidence="1">Nucleotide-sugar biosynthesis; UDP-alpha-D-glucuronate biosynthesis; UDP-alpha-D-glucuronate from UDP-alpha-D-glucose: step 1/1.</text>
</comment>
<keyword evidence="6 8" id="KW-0520">NAD</keyword>
<dbReference type="AlphaFoldDB" id="I3UAD3"/>
<dbReference type="UniPathway" id="UPA00038">
    <property type="reaction ID" value="UER00491"/>
</dbReference>
<dbReference type="Proteomes" id="UP000005267">
    <property type="component" value="Chromosome"/>
</dbReference>
<dbReference type="InterPro" id="IPR028357">
    <property type="entry name" value="UDPglc_DH_bac"/>
</dbReference>
<dbReference type="GO" id="GO:0000271">
    <property type="term" value="P:polysaccharide biosynthetic process"/>
    <property type="evidence" value="ECO:0007669"/>
    <property type="project" value="InterPro"/>
</dbReference>
<dbReference type="InterPro" id="IPR014027">
    <property type="entry name" value="UDP-Glc/GDP-Man_DH_C"/>
</dbReference>
<dbReference type="RefSeq" id="WP_014750062.1">
    <property type="nucleotide sequence ID" value="NC_017964.1"/>
</dbReference>
<dbReference type="InterPro" id="IPR008927">
    <property type="entry name" value="6-PGluconate_DH-like_C_sf"/>
</dbReference>
<feature type="binding site" evidence="10">
    <location>
        <position position="327"/>
    </location>
    <ligand>
        <name>substrate</name>
    </ligand>
</feature>
<feature type="binding site" evidence="11">
    <location>
        <position position="86"/>
    </location>
    <ligand>
        <name>NAD(+)</name>
        <dbReference type="ChEBI" id="CHEBI:57540"/>
    </ligand>
</feature>
<dbReference type="EC" id="1.1.1.22" evidence="3 8"/>
<dbReference type="SMART" id="SM00984">
    <property type="entry name" value="UDPG_MGDP_dh_C"/>
    <property type="match status" value="1"/>
</dbReference>
<accession>I3UAD3</accession>
<dbReference type="OrthoDB" id="9803238at2"/>
<dbReference type="Pfam" id="PF03720">
    <property type="entry name" value="UDPG_MGDP_dh_C"/>
    <property type="match status" value="1"/>
</dbReference>
<dbReference type="Pfam" id="PF00984">
    <property type="entry name" value="UDPG_MGDP_dh"/>
    <property type="match status" value="1"/>
</dbReference>
<dbReference type="HOGENOM" id="CLU_023810_1_2_4"/>
<evidence type="ECO:0000313" key="14">
    <source>
        <dbReference type="Proteomes" id="UP000005267"/>
    </source>
</evidence>
<reference evidence="13 14" key="1">
    <citation type="journal article" date="2011" name="J. Bacteriol.">
        <title>Whole-genome shotgun sequencing of the sulfur-oxidizing chemoautotroph Tetrathiobacter kashmirensis.</title>
        <authorList>
            <person name="Ghosh W."/>
            <person name="George A."/>
            <person name="Agarwal A."/>
            <person name="Raj P."/>
            <person name="Alam M."/>
            <person name="Pyne P."/>
            <person name="Das Gupta S.K."/>
        </authorList>
    </citation>
    <scope>NUCLEOTIDE SEQUENCE [LARGE SCALE GENOMIC DNA]</scope>
    <source>
        <strain evidence="13 14">WT001</strain>
    </source>
</reference>
<dbReference type="Gene3D" id="3.40.50.720">
    <property type="entry name" value="NAD(P)-binding Rossmann-like Domain"/>
    <property type="match status" value="2"/>
</dbReference>
<comment type="similarity">
    <text evidence="2 8">Belongs to the UDP-glucose/GDP-mannose dehydrogenase family.</text>
</comment>
<dbReference type="PANTHER" id="PTHR43750">
    <property type="entry name" value="UDP-GLUCOSE 6-DEHYDROGENASE TUAD"/>
    <property type="match status" value="1"/>
</dbReference>
<evidence type="ECO:0000256" key="2">
    <source>
        <dbReference type="ARBA" id="ARBA00006601"/>
    </source>
</evidence>
<feature type="binding site" evidence="10">
    <location>
        <begin position="255"/>
        <end position="259"/>
    </location>
    <ligand>
        <name>substrate</name>
    </ligand>
</feature>
<dbReference type="SUPFAM" id="SSF51735">
    <property type="entry name" value="NAD(P)-binding Rossmann-fold domains"/>
    <property type="match status" value="1"/>
</dbReference>
<reference evidence="14" key="2">
    <citation type="journal article" date="2013" name="PLoS ONE">
        <title>Genome implosion elicits host-confinement in Alcaligenaceae: evidence from the comparative genomics of Tetrathiobacter kashmirensis, a pathogen in the making.</title>
        <authorList>
            <person name="Ghosh W."/>
            <person name="Alam M."/>
            <person name="Roy C."/>
            <person name="Pyne P."/>
            <person name="George A."/>
            <person name="Chakraborty R."/>
            <person name="Majumder S."/>
            <person name="Agarwal A."/>
            <person name="Chakraborty S."/>
            <person name="Majumdar S."/>
            <person name="Gupta S.K."/>
        </authorList>
    </citation>
    <scope>NUCLEOTIDE SEQUENCE [LARGE SCALE GENOMIC DNA]</scope>
    <source>
        <strain evidence="14">WT001</strain>
    </source>
</reference>
<keyword evidence="5 8" id="KW-0560">Oxidoreductase</keyword>
<feature type="binding site" evidence="11">
    <location>
        <position position="158"/>
    </location>
    <ligand>
        <name>NAD(+)</name>
        <dbReference type="ChEBI" id="CHEBI:57540"/>
    </ligand>
</feature>
<dbReference type="InterPro" id="IPR017476">
    <property type="entry name" value="UDP-Glc/GDP-Man"/>
</dbReference>
<dbReference type="SUPFAM" id="SSF48179">
    <property type="entry name" value="6-phosphogluconate dehydrogenase C-terminal domain-like"/>
    <property type="match status" value="1"/>
</dbReference>
<evidence type="ECO:0000256" key="3">
    <source>
        <dbReference type="ARBA" id="ARBA00012954"/>
    </source>
</evidence>
<feature type="domain" description="UDP-glucose/GDP-mannose dehydrogenase C-terminal" evidence="12">
    <location>
        <begin position="320"/>
        <end position="423"/>
    </location>
</feature>
<dbReference type="Pfam" id="PF03721">
    <property type="entry name" value="UDPG_MGDP_dh_N"/>
    <property type="match status" value="1"/>
</dbReference>
<evidence type="ECO:0000256" key="6">
    <source>
        <dbReference type="ARBA" id="ARBA00023027"/>
    </source>
</evidence>
<sequence length="471" mass="50241">MNVVIIGSGYVGLVTGCCLAEVGNIVTCVDHDTKKVAALAAGRLPFYEPQLGQILGAQLAKGLLKFETSMASAVANADVVFLAVGTPSNADGSADLSNLLACARALGDAIPSHCVIVVKSTAPVGTGDRIEEILNASVRQADANDGIRVACNPEFLAEGRAVHDFRCPDRIVIGANDAYSSAVLEQLYTPFDTDGQRTMLMDRRSAEFAKYACNCMLAARISMINELSSLAGTLGADIASTCRVLRADPRIGASYLQPGVGYGGSCLPKDLSALIDLAQRAGEPAHMLRSIERVNVGQRQRLLKAICDYFGGGLRGRRLAIWGLSFKPDTDDVRASPSVALIRDLVQEGANVNAYDPVARPAAQAALGNVSVGFGQSAMAVCEQADALIVMTEWDEFKSPDLDRLATTMRGHMVFDARSIYKTKVLQQHGLHHYRLDQIMSVSGEPVVNRPRMSADRGYRGMLPQAESPAV</sequence>
<gene>
    <name evidence="13" type="ordered locus">TKWG_07800</name>
</gene>
<evidence type="ECO:0000256" key="11">
    <source>
        <dbReference type="PIRSR" id="PIRSR500134-3"/>
    </source>
</evidence>
<feature type="binding site" evidence="10">
    <location>
        <position position="210"/>
    </location>
    <ligand>
        <name>substrate</name>
    </ligand>
</feature>
<evidence type="ECO:0000256" key="4">
    <source>
        <dbReference type="ARBA" id="ARBA00015132"/>
    </source>
</evidence>
<feature type="active site" description="Nucleophile" evidence="9">
    <location>
        <position position="266"/>
    </location>
</feature>
<dbReference type="GO" id="GO:0051287">
    <property type="term" value="F:NAD binding"/>
    <property type="evidence" value="ECO:0007669"/>
    <property type="project" value="InterPro"/>
</dbReference>
<feature type="binding site" evidence="10">
    <location>
        <position position="263"/>
    </location>
    <ligand>
        <name>substrate</name>
    </ligand>
</feature>
<feature type="binding site" evidence="11">
    <location>
        <position position="269"/>
    </location>
    <ligand>
        <name>NAD(+)</name>
        <dbReference type="ChEBI" id="CHEBI:57540"/>
    </ligand>
</feature>
<dbReference type="EMBL" id="CP003555">
    <property type="protein sequence ID" value="AFK61971.1"/>
    <property type="molecule type" value="Genomic_DNA"/>
</dbReference>
<dbReference type="STRING" id="1036672.TKWG_07800"/>
<evidence type="ECO:0000256" key="5">
    <source>
        <dbReference type="ARBA" id="ARBA00023002"/>
    </source>
</evidence>
<dbReference type="InterPro" id="IPR036291">
    <property type="entry name" value="NAD(P)-bd_dom_sf"/>
</dbReference>
<dbReference type="GO" id="GO:0006065">
    <property type="term" value="P:UDP-glucuronate biosynthetic process"/>
    <property type="evidence" value="ECO:0007669"/>
    <property type="project" value="UniProtKB-UniPathway"/>
</dbReference>
<dbReference type="InterPro" id="IPR001732">
    <property type="entry name" value="UDP-Glc/GDP-Man_DH_N"/>
</dbReference>
<feature type="binding site" evidence="11">
    <location>
        <position position="30"/>
    </location>
    <ligand>
        <name>NAD(+)</name>
        <dbReference type="ChEBI" id="CHEBI:57540"/>
    </ligand>
</feature>
<dbReference type="NCBIfam" id="TIGR03026">
    <property type="entry name" value="NDP-sugDHase"/>
    <property type="match status" value="1"/>
</dbReference>
<dbReference type="PIRSF" id="PIRSF000124">
    <property type="entry name" value="UDPglc_GDPman_dh"/>
    <property type="match status" value="1"/>
</dbReference>
<dbReference type="InterPro" id="IPR036220">
    <property type="entry name" value="UDP-Glc/GDP-Man_DH_C_sf"/>
</dbReference>
<proteinExistence type="inferred from homology"/>
<name>I3UAD3_ADVKW</name>
<evidence type="ECO:0000256" key="8">
    <source>
        <dbReference type="PIRNR" id="PIRNR000124"/>
    </source>
</evidence>
<feature type="binding site" evidence="11">
    <location>
        <position position="121"/>
    </location>
    <ligand>
        <name>NAD(+)</name>
        <dbReference type="ChEBI" id="CHEBI:57540"/>
    </ligand>
</feature>
<dbReference type="GO" id="GO:0003979">
    <property type="term" value="F:UDP-glucose 6-dehydrogenase activity"/>
    <property type="evidence" value="ECO:0007669"/>
    <property type="project" value="UniProtKB-EC"/>
</dbReference>
<evidence type="ECO:0000256" key="7">
    <source>
        <dbReference type="ARBA" id="ARBA00047473"/>
    </source>
</evidence>
<dbReference type="KEGG" id="aka:TKWG_07800"/>
<evidence type="ECO:0000256" key="9">
    <source>
        <dbReference type="PIRSR" id="PIRSR500134-1"/>
    </source>
</evidence>
<evidence type="ECO:0000313" key="13">
    <source>
        <dbReference type="EMBL" id="AFK61971.1"/>
    </source>
</evidence>
<dbReference type="SUPFAM" id="SSF52413">
    <property type="entry name" value="UDP-glucose/GDP-mannose dehydrogenase C-terminal domain"/>
    <property type="match status" value="1"/>
</dbReference>
<keyword evidence="14" id="KW-1185">Reference proteome</keyword>
<evidence type="ECO:0000259" key="12">
    <source>
        <dbReference type="SMART" id="SM00984"/>
    </source>
</evidence>
<dbReference type="PANTHER" id="PTHR43750:SF3">
    <property type="entry name" value="UDP-GLUCOSE 6-DEHYDROGENASE TUAD"/>
    <property type="match status" value="1"/>
</dbReference>
<feature type="binding site" evidence="10">
    <location>
        <begin position="155"/>
        <end position="158"/>
    </location>
    <ligand>
        <name>substrate</name>
    </ligand>
</feature>
<dbReference type="Gene3D" id="1.20.5.100">
    <property type="entry name" value="Cytochrome c1, transmembrane anchor, C-terminal"/>
    <property type="match status" value="1"/>
</dbReference>
<dbReference type="PIRSF" id="PIRSF500134">
    <property type="entry name" value="UDPglc_DH_bac"/>
    <property type="match status" value="1"/>
</dbReference>
<evidence type="ECO:0000256" key="1">
    <source>
        <dbReference type="ARBA" id="ARBA00004701"/>
    </source>
</evidence>
<dbReference type="InterPro" id="IPR014026">
    <property type="entry name" value="UDP-Glc/GDP-Man_DH_dimer"/>
</dbReference>
<organism evidence="13 14">
    <name type="scientific">Advenella kashmirensis (strain DSM 17095 / LMG 22695 / WT001)</name>
    <name type="common">Tetrathiobacter kashmirensis</name>
    <dbReference type="NCBI Taxonomy" id="1036672"/>
    <lineage>
        <taxon>Bacteria</taxon>
        <taxon>Pseudomonadati</taxon>
        <taxon>Pseudomonadota</taxon>
        <taxon>Betaproteobacteria</taxon>
        <taxon>Burkholderiales</taxon>
        <taxon>Alcaligenaceae</taxon>
    </lineage>
</organism>
<protein>
    <recommendedName>
        <fullName evidence="4 8">UDP-glucose 6-dehydrogenase</fullName>
        <ecNumber evidence="3 8">1.1.1.22</ecNumber>
    </recommendedName>
</protein>
<feature type="binding site" evidence="11">
    <location>
        <position position="35"/>
    </location>
    <ligand>
        <name>NAD(+)</name>
        <dbReference type="ChEBI" id="CHEBI:57540"/>
    </ligand>
</feature>
<comment type="catalytic activity">
    <reaction evidence="7 8">
        <text>UDP-alpha-D-glucose + 2 NAD(+) + H2O = UDP-alpha-D-glucuronate + 2 NADH + 3 H(+)</text>
        <dbReference type="Rhea" id="RHEA:23596"/>
        <dbReference type="ChEBI" id="CHEBI:15377"/>
        <dbReference type="ChEBI" id="CHEBI:15378"/>
        <dbReference type="ChEBI" id="CHEBI:57540"/>
        <dbReference type="ChEBI" id="CHEBI:57945"/>
        <dbReference type="ChEBI" id="CHEBI:58052"/>
        <dbReference type="ChEBI" id="CHEBI:58885"/>
        <dbReference type="EC" id="1.1.1.22"/>
    </reaction>
</comment>